<sequence>MKDKPKFDYSGLNFDSFQKYRDFLPKLKSSNDSLLQQENCIIDSDISLCPNEPLGGSTLDCGKITLDVNVGVFNVKKNVLGDEQFKERNITIVDLPENNMVFAEPRDLITELEPSGDCR</sequence>
<protein>
    <submittedName>
        <fullName evidence="1">Uncharacterized protein</fullName>
    </submittedName>
</protein>
<reference evidence="1" key="1">
    <citation type="journal article" date="2023" name="Nat. Microbiol.">
        <title>Babesia duncani multi-omics identifies virulence factors and drug targets.</title>
        <authorList>
            <person name="Singh P."/>
            <person name="Lonardi S."/>
            <person name="Liang Q."/>
            <person name="Vydyam P."/>
            <person name="Khabirova E."/>
            <person name="Fang T."/>
            <person name="Gihaz S."/>
            <person name="Thekkiniath J."/>
            <person name="Munshi M."/>
            <person name="Abel S."/>
            <person name="Ciampossin L."/>
            <person name="Batugedara G."/>
            <person name="Gupta M."/>
            <person name="Lu X.M."/>
            <person name="Lenz T."/>
            <person name="Chakravarty S."/>
            <person name="Cornillot E."/>
            <person name="Hu Y."/>
            <person name="Ma W."/>
            <person name="Gonzalez L.M."/>
            <person name="Sanchez S."/>
            <person name="Estrada K."/>
            <person name="Sanchez-Flores A."/>
            <person name="Montero E."/>
            <person name="Harb O.S."/>
            <person name="Le Roch K.G."/>
            <person name="Mamoun C.B."/>
        </authorList>
    </citation>
    <scope>NUCLEOTIDE SEQUENCE</scope>
    <source>
        <strain evidence="1">WA1</strain>
    </source>
</reference>
<dbReference type="KEGG" id="bdw:94334573"/>
<evidence type="ECO:0000313" key="2">
    <source>
        <dbReference type="Proteomes" id="UP001214638"/>
    </source>
</evidence>
<accession>A0AAD9UPS1</accession>
<comment type="caution">
    <text evidence="1">The sequence shown here is derived from an EMBL/GenBank/DDBJ whole genome shotgun (WGS) entry which is preliminary data.</text>
</comment>
<evidence type="ECO:0000313" key="1">
    <source>
        <dbReference type="EMBL" id="KAK2197276.1"/>
    </source>
</evidence>
<dbReference type="AlphaFoldDB" id="A0AAD9UPS1"/>
<proteinExistence type="predicted"/>
<organism evidence="1 2">
    <name type="scientific">Babesia duncani</name>
    <dbReference type="NCBI Taxonomy" id="323732"/>
    <lineage>
        <taxon>Eukaryota</taxon>
        <taxon>Sar</taxon>
        <taxon>Alveolata</taxon>
        <taxon>Apicomplexa</taxon>
        <taxon>Aconoidasida</taxon>
        <taxon>Piroplasmida</taxon>
        <taxon>Babesiidae</taxon>
        <taxon>Babesia</taxon>
    </lineage>
</organism>
<dbReference type="GeneID" id="94334573"/>
<dbReference type="Proteomes" id="UP001214638">
    <property type="component" value="Unassembled WGS sequence"/>
</dbReference>
<name>A0AAD9UPS1_9APIC</name>
<keyword evidence="2" id="KW-1185">Reference proteome</keyword>
<gene>
    <name evidence="1" type="ORF">BdWA1_000275</name>
</gene>
<dbReference type="EMBL" id="JALLKP010000001">
    <property type="protein sequence ID" value="KAK2197276.1"/>
    <property type="molecule type" value="Genomic_DNA"/>
</dbReference>
<dbReference type="RefSeq" id="XP_067804118.1">
    <property type="nucleotide sequence ID" value="XM_067945327.1"/>
</dbReference>